<evidence type="ECO:0000256" key="6">
    <source>
        <dbReference type="ARBA" id="ARBA00008391"/>
    </source>
</evidence>
<evidence type="ECO:0000256" key="9">
    <source>
        <dbReference type="ARBA" id="ARBA00017366"/>
    </source>
</evidence>
<comment type="subcellular location">
    <subcellularLocation>
        <location evidence="4">Cytoplasm</location>
    </subcellularLocation>
</comment>
<dbReference type="SUPFAM" id="SSF53271">
    <property type="entry name" value="PRTase-like"/>
    <property type="match status" value="1"/>
</dbReference>
<dbReference type="GO" id="GO:0003999">
    <property type="term" value="F:adenine phosphoribosyltransferase activity"/>
    <property type="evidence" value="ECO:0007669"/>
    <property type="project" value="UniProtKB-EC"/>
</dbReference>
<dbReference type="NCBIfam" id="TIGR01090">
    <property type="entry name" value="apt"/>
    <property type="match status" value="1"/>
</dbReference>
<evidence type="ECO:0000313" key="16">
    <source>
        <dbReference type="EMBL" id="PIS52246.1"/>
    </source>
</evidence>
<comment type="catalytic activity">
    <reaction evidence="1">
        <text>AMP + diphosphate = 5-phospho-alpha-D-ribose 1-diphosphate + adenine</text>
        <dbReference type="Rhea" id="RHEA:16609"/>
        <dbReference type="ChEBI" id="CHEBI:16708"/>
        <dbReference type="ChEBI" id="CHEBI:33019"/>
        <dbReference type="ChEBI" id="CHEBI:58017"/>
        <dbReference type="ChEBI" id="CHEBI:456215"/>
        <dbReference type="EC" id="2.4.2.7"/>
    </reaction>
</comment>
<dbReference type="InterPro" id="IPR029057">
    <property type="entry name" value="PRTase-like"/>
</dbReference>
<keyword evidence="11 16" id="KW-0328">Glycosyltransferase</keyword>
<protein>
    <recommendedName>
        <fullName evidence="9">Adenine phosphoribosyltransferase</fullName>
        <ecNumber evidence="8">2.4.2.7</ecNumber>
    </recommendedName>
</protein>
<reference evidence="16" key="2">
    <citation type="submission" date="2017-11" db="EMBL/GenBank/DDBJ databases">
        <title>Candida auris genome assembly and annotation.</title>
        <authorList>
            <person name="Munoz J.F."/>
            <person name="Gade L.G."/>
            <person name="Chow N.A."/>
            <person name="Litvintseva A.P."/>
            <person name="Loparev V.N."/>
            <person name="Cuomo C.A."/>
        </authorList>
    </citation>
    <scope>NUCLEOTIDE SEQUENCE</scope>
    <source>
        <strain evidence="16">B8441</strain>
    </source>
</reference>
<comment type="subunit">
    <text evidence="7">Homodimer.</text>
</comment>
<dbReference type="Proteomes" id="UP000230249">
    <property type="component" value="Unassembled WGS sequence"/>
</dbReference>
<keyword evidence="13" id="KW-0660">Purine salvage</keyword>
<dbReference type="OMA" id="ITHFVYH"/>
<reference evidence="15 17" key="3">
    <citation type="journal article" date="2018" name="Nat. Commun.">
        <title>Genomic insights into multidrug-resistance, mating and virulence in Candida auris and related emerging species.</title>
        <authorList>
            <person name="Munoz J.F."/>
            <person name="Gade L."/>
            <person name="Chow N.A."/>
            <person name="Loparev V.N."/>
            <person name="Juieng P."/>
            <person name="Berkow E.L."/>
            <person name="Farrer R.A."/>
            <person name="Litvintseva A.P."/>
            <person name="Cuomo C.A."/>
        </authorList>
    </citation>
    <scope>GENOME REANNOTATION</scope>
    <source>
        <strain evidence="15 17">B8441</strain>
    </source>
</reference>
<feature type="domain" description="Phosphoribosyltransferase" evidence="14">
    <location>
        <begin position="34"/>
        <end position="153"/>
    </location>
</feature>
<dbReference type="GO" id="GO:0016208">
    <property type="term" value="F:AMP binding"/>
    <property type="evidence" value="ECO:0007669"/>
    <property type="project" value="TreeGrafter"/>
</dbReference>
<dbReference type="HAMAP" id="MF_00004">
    <property type="entry name" value="Aden_phosphoribosyltr"/>
    <property type="match status" value="1"/>
</dbReference>
<dbReference type="GO" id="GO:0006168">
    <property type="term" value="P:adenine salvage"/>
    <property type="evidence" value="ECO:0007669"/>
    <property type="project" value="InterPro"/>
</dbReference>
<evidence type="ECO:0000256" key="1">
    <source>
        <dbReference type="ARBA" id="ARBA00000868"/>
    </source>
</evidence>
<comment type="similarity">
    <text evidence="6">Belongs to the purine/pyrimidine phosphoribosyltransferase family.</text>
</comment>
<gene>
    <name evidence="16" type="ORF">B9J08_003860</name>
    <name evidence="15" type="ORF">B9J08_01718</name>
</gene>
<evidence type="ECO:0000256" key="12">
    <source>
        <dbReference type="ARBA" id="ARBA00022679"/>
    </source>
</evidence>
<comment type="function">
    <text evidence="3">Catalyzes a salvage reaction resulting in the formation of AMP, that is energically less costly than de novo synthesis.</text>
</comment>
<dbReference type="NCBIfam" id="NF002636">
    <property type="entry name" value="PRK02304.1-5"/>
    <property type="match status" value="1"/>
</dbReference>
<dbReference type="UniPathway" id="UPA00588">
    <property type="reaction ID" value="UER00646"/>
</dbReference>
<reference evidence="16 17" key="1">
    <citation type="journal article" date="2017" name="Clin. Infect. Dis.">
        <title>Simultaneous emergence of multidrug-resistant Candida auris on 3 continents confirmed by whole-genome sequencing and epidemiological analyses.</title>
        <authorList>
            <person name="Lockhart S.R."/>
            <person name="Etienne K.A."/>
            <person name="Vallabhaneni S."/>
            <person name="Farooqi J."/>
            <person name="Chowdhary A."/>
            <person name="Govender N.P."/>
            <person name="Colombo A.L."/>
            <person name="Calvo B."/>
            <person name="Cuomo C.A."/>
            <person name="Desjardins C.A."/>
            <person name="Berkow E.L."/>
            <person name="Castanheira M."/>
            <person name="Magobo R.E."/>
            <person name="Jabeen K."/>
            <person name="Asghar R.J."/>
            <person name="Meis J.F."/>
            <person name="Jackson B."/>
            <person name="Chiller T."/>
            <person name="Litvintseva A.P."/>
        </authorList>
    </citation>
    <scope>NUCLEOTIDE SEQUENCE [LARGE SCALE GENOMIC DNA]</scope>
    <source>
        <strain evidence="16 17">B8441</strain>
    </source>
</reference>
<comment type="pathway">
    <text evidence="5">Purine metabolism; AMP biosynthesis via salvage pathway; AMP from adenine: step 1/1.</text>
</comment>
<dbReference type="EMBL" id="PEKT02000007">
    <property type="protein sequence ID" value="PIS52246.1"/>
    <property type="molecule type" value="Genomic_DNA"/>
</dbReference>
<comment type="caution">
    <text evidence="16">The sequence shown here is derived from an EMBL/GenBank/DDBJ whole genome shotgun (WGS) entry which is preliminary data.</text>
</comment>
<reference evidence="15" key="4">
    <citation type="submission" date="2024-03" db="EMBL/GenBank/DDBJ databases">
        <title>Improved genome assembly of Candida auris strain B8441 and annotation of B11205.</title>
        <authorList>
            <person name="Cauldron N.C."/>
            <person name="Shea T."/>
            <person name="Cuomo C.A."/>
        </authorList>
    </citation>
    <scope>NUCLEOTIDE SEQUENCE</scope>
    <source>
        <strain evidence="15">B8441</strain>
    </source>
</reference>
<keyword evidence="17" id="KW-1185">Reference proteome</keyword>
<evidence type="ECO:0000256" key="7">
    <source>
        <dbReference type="ARBA" id="ARBA00011738"/>
    </source>
</evidence>
<proteinExistence type="inferred from homology"/>
<evidence type="ECO:0000256" key="11">
    <source>
        <dbReference type="ARBA" id="ARBA00022676"/>
    </source>
</evidence>
<comment type="cofactor">
    <cofactor evidence="2">
        <name>Mg(2+)</name>
        <dbReference type="ChEBI" id="CHEBI:18420"/>
    </cofactor>
</comment>
<dbReference type="GO" id="GO:0005737">
    <property type="term" value="C:cytoplasm"/>
    <property type="evidence" value="ECO:0007669"/>
    <property type="project" value="UniProtKB-SubCell"/>
</dbReference>
<dbReference type="InterPro" id="IPR000836">
    <property type="entry name" value="PRTase_dom"/>
</dbReference>
<dbReference type="AlphaFoldDB" id="A0A5Q7YG23"/>
<accession>A0A2H0ZNP4</accession>
<evidence type="ECO:0000256" key="2">
    <source>
        <dbReference type="ARBA" id="ARBA00001946"/>
    </source>
</evidence>
<sequence>MSEIESIASELKQSLKQFADFPQKGILFEDFLPIFAEPALFRKLIRAFKIHIGETKVDFVVGLESRGFLFGPSLALELDAGFVPVRKPGKLPGPTFRAEFQKEYGKDAFEMQQDVLPEGAKVIVVDDILATGGSACAAGELVAKAGAEVIEYLFVMELDFLKGKENLSSPSFTLLSGQESKLQ</sequence>
<evidence type="ECO:0000256" key="10">
    <source>
        <dbReference type="ARBA" id="ARBA00022490"/>
    </source>
</evidence>
<dbReference type="EC" id="2.4.2.7" evidence="8"/>
<evidence type="ECO:0000256" key="13">
    <source>
        <dbReference type="ARBA" id="ARBA00022726"/>
    </source>
</evidence>
<organism evidence="16">
    <name type="scientific">Candidozyma auris</name>
    <name type="common">Yeast</name>
    <name type="synonym">Candida auris</name>
    <dbReference type="NCBI Taxonomy" id="498019"/>
    <lineage>
        <taxon>Eukaryota</taxon>
        <taxon>Fungi</taxon>
        <taxon>Dikarya</taxon>
        <taxon>Ascomycota</taxon>
        <taxon>Saccharomycotina</taxon>
        <taxon>Pichiomycetes</taxon>
        <taxon>Metschnikowiaceae</taxon>
        <taxon>Candidozyma</taxon>
    </lineage>
</organism>
<accession>A0A5Q7YG23</accession>
<dbReference type="Pfam" id="PF00156">
    <property type="entry name" value="Pribosyltran"/>
    <property type="match status" value="1"/>
</dbReference>
<dbReference type="EMBL" id="PEKT03000001">
    <property type="protein sequence ID" value="KAK8443353.1"/>
    <property type="molecule type" value="Genomic_DNA"/>
</dbReference>
<dbReference type="GO" id="GO:0002055">
    <property type="term" value="F:adenine binding"/>
    <property type="evidence" value="ECO:0007669"/>
    <property type="project" value="TreeGrafter"/>
</dbReference>
<dbReference type="InterPro" id="IPR050054">
    <property type="entry name" value="UPRTase/APRTase"/>
</dbReference>
<evidence type="ECO:0000256" key="5">
    <source>
        <dbReference type="ARBA" id="ARBA00004659"/>
    </source>
</evidence>
<dbReference type="Gene3D" id="3.40.50.2020">
    <property type="match status" value="1"/>
</dbReference>
<dbReference type="PANTHER" id="PTHR32315:SF3">
    <property type="entry name" value="ADENINE PHOSPHORIBOSYLTRANSFERASE"/>
    <property type="match status" value="1"/>
</dbReference>
<evidence type="ECO:0000256" key="3">
    <source>
        <dbReference type="ARBA" id="ARBA00003968"/>
    </source>
</evidence>
<dbReference type="GO" id="GO:0006166">
    <property type="term" value="P:purine ribonucleoside salvage"/>
    <property type="evidence" value="ECO:0007669"/>
    <property type="project" value="UniProtKB-KW"/>
</dbReference>
<evidence type="ECO:0000313" key="15">
    <source>
        <dbReference type="EMBL" id="KAK8443353.1"/>
    </source>
</evidence>
<evidence type="ECO:0000259" key="14">
    <source>
        <dbReference type="Pfam" id="PF00156"/>
    </source>
</evidence>
<evidence type="ECO:0000256" key="4">
    <source>
        <dbReference type="ARBA" id="ARBA00004496"/>
    </source>
</evidence>
<evidence type="ECO:0000256" key="8">
    <source>
        <dbReference type="ARBA" id="ARBA00011893"/>
    </source>
</evidence>
<dbReference type="FunFam" id="3.40.50.2020:FF:000004">
    <property type="entry name" value="Adenine phosphoribosyltransferase"/>
    <property type="match status" value="1"/>
</dbReference>
<dbReference type="PANTHER" id="PTHR32315">
    <property type="entry name" value="ADENINE PHOSPHORIBOSYLTRANSFERASE"/>
    <property type="match status" value="1"/>
</dbReference>
<keyword evidence="12 16" id="KW-0808">Transferase</keyword>
<dbReference type="GO" id="GO:0044209">
    <property type="term" value="P:AMP salvage"/>
    <property type="evidence" value="ECO:0007669"/>
    <property type="project" value="UniProtKB-UniPathway"/>
</dbReference>
<dbReference type="InterPro" id="IPR005764">
    <property type="entry name" value="Ade_phspho_trans"/>
</dbReference>
<keyword evidence="10" id="KW-0963">Cytoplasm</keyword>
<evidence type="ECO:0000313" key="17">
    <source>
        <dbReference type="Proteomes" id="UP000230249"/>
    </source>
</evidence>
<name>A0A5Q7YG23_CANAR</name>
<dbReference type="CDD" id="cd06223">
    <property type="entry name" value="PRTases_typeI"/>
    <property type="match status" value="1"/>
</dbReference>